<dbReference type="OrthoDB" id="9792527at2"/>
<protein>
    <submittedName>
        <fullName evidence="6">Helix-turn-helix transcriptional regulator</fullName>
    </submittedName>
</protein>
<dbReference type="InterPro" id="IPR036388">
    <property type="entry name" value="WH-like_DNA-bd_sf"/>
</dbReference>
<dbReference type="SUPFAM" id="SSF46785">
    <property type="entry name" value="Winged helix' DNA-binding domain"/>
    <property type="match status" value="1"/>
</dbReference>
<dbReference type="AlphaFoldDB" id="A0A556CPS0"/>
<comment type="caution">
    <text evidence="6">The sequence shown here is derived from an EMBL/GenBank/DDBJ whole genome shotgun (WGS) entry which is preliminary data.</text>
</comment>
<dbReference type="GO" id="GO:0003700">
    <property type="term" value="F:DNA-binding transcription factor activity"/>
    <property type="evidence" value="ECO:0007669"/>
    <property type="project" value="InterPro"/>
</dbReference>
<dbReference type="PROSITE" id="PS51118">
    <property type="entry name" value="HTH_HXLR"/>
    <property type="match status" value="1"/>
</dbReference>
<name>A0A556CPS0_BREAU</name>
<accession>A0A556CPS0</accession>
<proteinExistence type="predicted"/>
<dbReference type="PANTHER" id="PTHR33204:SF36">
    <property type="entry name" value="TRANSCRIPTIONAL REGULATORY PROTEIN"/>
    <property type="match status" value="1"/>
</dbReference>
<keyword evidence="7" id="KW-1185">Reference proteome</keyword>
<dbReference type="Pfam" id="PF01638">
    <property type="entry name" value="HxlR"/>
    <property type="match status" value="1"/>
</dbReference>
<dbReference type="InterPro" id="IPR001845">
    <property type="entry name" value="HTH_ArsR_DNA-bd_dom"/>
</dbReference>
<evidence type="ECO:0000313" key="6">
    <source>
        <dbReference type="EMBL" id="TSI19440.1"/>
    </source>
</evidence>
<feature type="region of interest" description="Disordered" evidence="4">
    <location>
        <begin position="141"/>
        <end position="160"/>
    </location>
</feature>
<evidence type="ECO:0000256" key="2">
    <source>
        <dbReference type="ARBA" id="ARBA00023125"/>
    </source>
</evidence>
<keyword evidence="1" id="KW-0805">Transcription regulation</keyword>
<sequence>MDWLDFDTADCSIQKTLDVIGEKWTVLILREAFNGVRRFDQIRDHVGVSDPVLSDRLRKLVTAGVLTAKPYREVGQRARKEYRLTDKGLDLYPVMISLLRWGDRHGGGQDDGSGGPPLEVLHRDCGEPVKAVVECAAGHPISSPRESVTRMRDAERPRAS</sequence>
<dbReference type="SMART" id="SM00418">
    <property type="entry name" value="HTH_ARSR"/>
    <property type="match status" value="1"/>
</dbReference>
<evidence type="ECO:0000256" key="1">
    <source>
        <dbReference type="ARBA" id="ARBA00023015"/>
    </source>
</evidence>
<feature type="domain" description="HTH hxlR-type" evidence="5">
    <location>
        <begin position="11"/>
        <end position="110"/>
    </location>
</feature>
<dbReference type="Proteomes" id="UP000316406">
    <property type="component" value="Unassembled WGS sequence"/>
</dbReference>
<dbReference type="InterPro" id="IPR002577">
    <property type="entry name" value="HTH_HxlR"/>
</dbReference>
<keyword evidence="3" id="KW-0804">Transcription</keyword>
<dbReference type="PANTHER" id="PTHR33204">
    <property type="entry name" value="TRANSCRIPTIONAL REGULATOR, MARR FAMILY"/>
    <property type="match status" value="1"/>
</dbReference>
<dbReference type="RefSeq" id="WP_143920489.1">
    <property type="nucleotide sequence ID" value="NZ_VLTK01000001.1"/>
</dbReference>
<evidence type="ECO:0000256" key="3">
    <source>
        <dbReference type="ARBA" id="ARBA00023163"/>
    </source>
</evidence>
<evidence type="ECO:0000259" key="5">
    <source>
        <dbReference type="PROSITE" id="PS51118"/>
    </source>
</evidence>
<gene>
    <name evidence="6" type="ORF">FO013_00240</name>
</gene>
<evidence type="ECO:0000313" key="7">
    <source>
        <dbReference type="Proteomes" id="UP000316406"/>
    </source>
</evidence>
<dbReference type="CDD" id="cd00090">
    <property type="entry name" value="HTH_ARSR"/>
    <property type="match status" value="1"/>
</dbReference>
<dbReference type="GO" id="GO:0003677">
    <property type="term" value="F:DNA binding"/>
    <property type="evidence" value="ECO:0007669"/>
    <property type="project" value="UniProtKB-KW"/>
</dbReference>
<dbReference type="Gene3D" id="1.10.10.10">
    <property type="entry name" value="Winged helix-like DNA-binding domain superfamily/Winged helix DNA-binding domain"/>
    <property type="match status" value="1"/>
</dbReference>
<evidence type="ECO:0000256" key="4">
    <source>
        <dbReference type="SAM" id="MobiDB-lite"/>
    </source>
</evidence>
<dbReference type="InterPro" id="IPR036390">
    <property type="entry name" value="WH_DNA-bd_sf"/>
</dbReference>
<dbReference type="EMBL" id="VLTK01000001">
    <property type="protein sequence ID" value="TSI19440.1"/>
    <property type="molecule type" value="Genomic_DNA"/>
</dbReference>
<reference evidence="6 7" key="1">
    <citation type="submission" date="2019-07" db="EMBL/GenBank/DDBJ databases">
        <title>Draft genome sequence of Brevibacterium aurantiacum XU54 isolated from Xinjiang China.</title>
        <authorList>
            <person name="Xu X."/>
        </authorList>
    </citation>
    <scope>NUCLEOTIDE SEQUENCE [LARGE SCALE GENOMIC DNA]</scope>
    <source>
        <strain evidence="6 7">XU54</strain>
    </source>
</reference>
<dbReference type="InterPro" id="IPR011991">
    <property type="entry name" value="ArsR-like_HTH"/>
</dbReference>
<feature type="compositionally biased region" description="Basic and acidic residues" evidence="4">
    <location>
        <begin position="147"/>
        <end position="160"/>
    </location>
</feature>
<keyword evidence="2" id="KW-0238">DNA-binding</keyword>
<organism evidence="6 7">
    <name type="scientific">Brevibacterium aurantiacum</name>
    <dbReference type="NCBI Taxonomy" id="273384"/>
    <lineage>
        <taxon>Bacteria</taxon>
        <taxon>Bacillati</taxon>
        <taxon>Actinomycetota</taxon>
        <taxon>Actinomycetes</taxon>
        <taxon>Micrococcales</taxon>
        <taxon>Brevibacteriaceae</taxon>
        <taxon>Brevibacterium</taxon>
    </lineage>
</organism>